<dbReference type="Proteomes" id="UP000075670">
    <property type="component" value="Unassembled WGS sequence"/>
</dbReference>
<organism evidence="1 2">
    <name type="scientific">Moorella mulderi DSM 14980</name>
    <dbReference type="NCBI Taxonomy" id="1122241"/>
    <lineage>
        <taxon>Bacteria</taxon>
        <taxon>Bacillati</taxon>
        <taxon>Bacillota</taxon>
        <taxon>Clostridia</taxon>
        <taxon>Neomoorellales</taxon>
        <taxon>Neomoorellaceae</taxon>
        <taxon>Neomoorella</taxon>
    </lineage>
</organism>
<sequence>MITVDSCGWLEYYTGGPLAEEYGKYLKDLTQIVTPVVIIYEVYKKIKGEYTCNTACQWLMQ</sequence>
<gene>
    <name evidence="1" type="ORF">MOMUL_13150</name>
</gene>
<dbReference type="AlphaFoldDB" id="A0A151AYT3"/>
<dbReference type="OrthoDB" id="199285at2"/>
<dbReference type="PATRIC" id="fig|1122241.3.peg.1382"/>
<proteinExistence type="predicted"/>
<keyword evidence="2" id="KW-1185">Reference proteome</keyword>
<protein>
    <recommendedName>
        <fullName evidence="3">PIN domain-containing protein</fullName>
    </recommendedName>
</protein>
<evidence type="ECO:0000313" key="2">
    <source>
        <dbReference type="Proteomes" id="UP000075670"/>
    </source>
</evidence>
<comment type="caution">
    <text evidence="1">The sequence shown here is derived from an EMBL/GenBank/DDBJ whole genome shotgun (WGS) entry which is preliminary data.</text>
</comment>
<dbReference type="InterPro" id="IPR029060">
    <property type="entry name" value="PIN-like_dom_sf"/>
</dbReference>
<dbReference type="RefSeq" id="WP_062283043.1">
    <property type="nucleotide sequence ID" value="NZ_LTBC01000003.1"/>
</dbReference>
<reference evidence="1 2" key="1">
    <citation type="submission" date="2016-02" db="EMBL/GenBank/DDBJ databases">
        <title>Genome sequence of Moorella mulderi DSM 14980.</title>
        <authorList>
            <person name="Poehlein A."/>
            <person name="Daniel R."/>
        </authorList>
    </citation>
    <scope>NUCLEOTIDE SEQUENCE [LARGE SCALE GENOMIC DNA]</scope>
    <source>
        <strain evidence="1 2">DSM 14980</strain>
    </source>
</reference>
<dbReference type="SUPFAM" id="SSF88723">
    <property type="entry name" value="PIN domain-like"/>
    <property type="match status" value="1"/>
</dbReference>
<name>A0A151AYT3_9FIRM</name>
<accession>A0A151AYT3</accession>
<evidence type="ECO:0000313" key="1">
    <source>
        <dbReference type="EMBL" id="KYH32713.1"/>
    </source>
</evidence>
<dbReference type="EMBL" id="LTBC01000003">
    <property type="protein sequence ID" value="KYH32713.1"/>
    <property type="molecule type" value="Genomic_DNA"/>
</dbReference>
<evidence type="ECO:0008006" key="3">
    <source>
        <dbReference type="Google" id="ProtNLM"/>
    </source>
</evidence>